<name>A0AAD4CV47_ASPNN</name>
<gene>
    <name evidence="2" type="ORF">FE257_012444</name>
</gene>
<reference evidence="2" key="2">
    <citation type="submission" date="2020-02" db="EMBL/GenBank/DDBJ databases">
        <authorList>
            <person name="Gilchrist C.L.M."/>
            <person name="Chooi Y.-H."/>
        </authorList>
    </citation>
    <scope>NUCLEOTIDE SEQUENCE</scope>
    <source>
        <strain evidence="2">MST-FP2251</strain>
    </source>
</reference>
<protein>
    <submittedName>
        <fullName evidence="2">Uncharacterized protein</fullName>
    </submittedName>
</protein>
<proteinExistence type="predicted"/>
<feature type="signal peptide" evidence="1">
    <location>
        <begin position="1"/>
        <end position="18"/>
    </location>
</feature>
<accession>A0AAD4CV47</accession>
<comment type="caution">
    <text evidence="2">The sequence shown here is derived from an EMBL/GenBank/DDBJ whole genome shotgun (WGS) entry which is preliminary data.</text>
</comment>
<organism evidence="2 3">
    <name type="scientific">Aspergillus nanangensis</name>
    <dbReference type="NCBI Taxonomy" id="2582783"/>
    <lineage>
        <taxon>Eukaryota</taxon>
        <taxon>Fungi</taxon>
        <taxon>Dikarya</taxon>
        <taxon>Ascomycota</taxon>
        <taxon>Pezizomycotina</taxon>
        <taxon>Eurotiomycetes</taxon>
        <taxon>Eurotiomycetidae</taxon>
        <taxon>Eurotiales</taxon>
        <taxon>Aspergillaceae</taxon>
        <taxon>Aspergillus</taxon>
        <taxon>Aspergillus subgen. Circumdati</taxon>
    </lineage>
</organism>
<keyword evidence="3" id="KW-1185">Reference proteome</keyword>
<sequence length="167" mass="16192">MKFTGIVASLAIASTASAAALPAVPVDAAVSKLTMVLGNLDTVVGGLLGNTLATSDLGGLTQIQSELTGIKSALGQCTGGVVSRDVLGNVAEPVKATAETAVGTVEGAVTTATGAIGVRALDQVTGLAGNIVQQVQSGALDEAGLANILSLVQGGELTSALGLLNIL</sequence>
<evidence type="ECO:0000313" key="2">
    <source>
        <dbReference type="EMBL" id="KAF9893033.1"/>
    </source>
</evidence>
<dbReference type="EMBL" id="VCAU01000009">
    <property type="protein sequence ID" value="KAF9893033.1"/>
    <property type="molecule type" value="Genomic_DNA"/>
</dbReference>
<dbReference type="Proteomes" id="UP001194746">
    <property type="component" value="Unassembled WGS sequence"/>
</dbReference>
<evidence type="ECO:0000313" key="3">
    <source>
        <dbReference type="Proteomes" id="UP001194746"/>
    </source>
</evidence>
<evidence type="ECO:0000256" key="1">
    <source>
        <dbReference type="SAM" id="SignalP"/>
    </source>
</evidence>
<dbReference type="AlphaFoldDB" id="A0AAD4CV47"/>
<reference evidence="2" key="1">
    <citation type="journal article" date="2019" name="Beilstein J. Org. Chem.">
        <title>Nanangenines: drimane sesquiterpenoids as the dominant metabolite cohort of a novel Australian fungus, Aspergillus nanangensis.</title>
        <authorList>
            <person name="Lacey H.J."/>
            <person name="Gilchrist C.L.M."/>
            <person name="Crombie A."/>
            <person name="Kalaitzis J.A."/>
            <person name="Vuong D."/>
            <person name="Rutledge P.J."/>
            <person name="Turner P."/>
            <person name="Pitt J.I."/>
            <person name="Lacey E."/>
            <person name="Chooi Y.H."/>
            <person name="Piggott A.M."/>
        </authorList>
    </citation>
    <scope>NUCLEOTIDE SEQUENCE</scope>
    <source>
        <strain evidence="2">MST-FP2251</strain>
    </source>
</reference>
<keyword evidence="1" id="KW-0732">Signal</keyword>
<feature type="chain" id="PRO_5041901106" evidence="1">
    <location>
        <begin position="19"/>
        <end position="167"/>
    </location>
</feature>